<feature type="compositionally biased region" description="Polar residues" evidence="2">
    <location>
        <begin position="12"/>
        <end position="21"/>
    </location>
</feature>
<evidence type="ECO:0000313" key="4">
    <source>
        <dbReference type="Proteomes" id="UP001144673"/>
    </source>
</evidence>
<evidence type="ECO:0000313" key="3">
    <source>
        <dbReference type="EMBL" id="KAJ4145256.1"/>
    </source>
</evidence>
<feature type="region of interest" description="Disordered" evidence="2">
    <location>
        <begin position="71"/>
        <end position="100"/>
    </location>
</feature>
<dbReference type="GeneID" id="80891270"/>
<feature type="coiled-coil region" evidence="1">
    <location>
        <begin position="44"/>
        <end position="71"/>
    </location>
</feature>
<dbReference type="Proteomes" id="UP001144673">
    <property type="component" value="Chromosome 2"/>
</dbReference>
<feature type="compositionally biased region" description="Low complexity" evidence="2">
    <location>
        <begin position="85"/>
        <end position="100"/>
    </location>
</feature>
<dbReference type="KEGG" id="amus:LMH87_004111"/>
<feature type="region of interest" description="Disordered" evidence="2">
    <location>
        <begin position="1"/>
        <end position="34"/>
    </location>
</feature>
<protein>
    <submittedName>
        <fullName evidence="3">Uncharacterized protein</fullName>
    </submittedName>
</protein>
<sequence length="100" mass="10493">MQCGTGLKKASIHNTSKMTSPDSKDEKQALPSNPQDLATAYREITKGEQTATQLEANLSNLESKLDAMLAAFEQQEGSDSKIGDKTGSNGDGSSNTSKGA</sequence>
<comment type="caution">
    <text evidence="3">The sequence shown here is derived from an EMBL/GenBank/DDBJ whole genome shotgun (WGS) entry which is preliminary data.</text>
</comment>
<dbReference type="AlphaFoldDB" id="A0A9W8Q4L2"/>
<gene>
    <name evidence="3" type="ORF">LMH87_004111</name>
</gene>
<accession>A0A9W8Q4L2</accession>
<name>A0A9W8Q4L2_AKAMU</name>
<dbReference type="RefSeq" id="XP_056048926.1">
    <property type="nucleotide sequence ID" value="XM_056195282.1"/>
</dbReference>
<keyword evidence="4" id="KW-1185">Reference proteome</keyword>
<proteinExistence type="predicted"/>
<keyword evidence="1" id="KW-0175">Coiled coil</keyword>
<evidence type="ECO:0000256" key="2">
    <source>
        <dbReference type="SAM" id="MobiDB-lite"/>
    </source>
</evidence>
<reference evidence="3" key="1">
    <citation type="journal article" date="2023" name="Access Microbiol">
        <title>De-novo genome assembly for Akanthomyces muscarius, a biocontrol agent of insect agricultural pests.</title>
        <authorList>
            <person name="Erdos Z."/>
            <person name="Studholme D.J."/>
            <person name="Raymond B."/>
            <person name="Sharma M."/>
        </authorList>
    </citation>
    <scope>NUCLEOTIDE SEQUENCE</scope>
    <source>
        <strain evidence="3">Ve6</strain>
    </source>
</reference>
<evidence type="ECO:0000256" key="1">
    <source>
        <dbReference type="SAM" id="Coils"/>
    </source>
</evidence>
<organism evidence="3 4">
    <name type="scientific">Akanthomyces muscarius</name>
    <name type="common">Entomopathogenic fungus</name>
    <name type="synonym">Lecanicillium muscarium</name>
    <dbReference type="NCBI Taxonomy" id="2231603"/>
    <lineage>
        <taxon>Eukaryota</taxon>
        <taxon>Fungi</taxon>
        <taxon>Dikarya</taxon>
        <taxon>Ascomycota</taxon>
        <taxon>Pezizomycotina</taxon>
        <taxon>Sordariomycetes</taxon>
        <taxon>Hypocreomycetidae</taxon>
        <taxon>Hypocreales</taxon>
        <taxon>Cordycipitaceae</taxon>
        <taxon>Akanthomyces</taxon>
    </lineage>
</organism>
<dbReference type="EMBL" id="JAJHUN010000011">
    <property type="protein sequence ID" value="KAJ4145256.1"/>
    <property type="molecule type" value="Genomic_DNA"/>
</dbReference>